<sequence>MGDGLVEGRDSCAG</sequence>
<protein>
    <submittedName>
        <fullName evidence="1">Uncharacterized protein</fullName>
    </submittedName>
</protein>
<reference evidence="1" key="2">
    <citation type="journal article" date="2015" name="Data Brief">
        <title>Shoot transcriptome of the giant reed, Arundo donax.</title>
        <authorList>
            <person name="Barrero R.A."/>
            <person name="Guerrero F.D."/>
            <person name="Moolhuijzen P."/>
            <person name="Goolsby J.A."/>
            <person name="Tidwell J."/>
            <person name="Bellgard S.E."/>
            <person name="Bellgard M.I."/>
        </authorList>
    </citation>
    <scope>NUCLEOTIDE SEQUENCE</scope>
    <source>
        <tissue evidence="1">Shoot tissue taken approximately 20 cm above the soil surface</tissue>
    </source>
</reference>
<reference evidence="1" key="1">
    <citation type="submission" date="2014-09" db="EMBL/GenBank/DDBJ databases">
        <authorList>
            <person name="Magalhaes I.L.F."/>
            <person name="Oliveira U."/>
            <person name="Santos F.R."/>
            <person name="Vidigal T.H.D.A."/>
            <person name="Brescovit A.D."/>
            <person name="Santos A.J."/>
        </authorList>
    </citation>
    <scope>NUCLEOTIDE SEQUENCE</scope>
    <source>
        <tissue evidence="1">Shoot tissue taken approximately 20 cm above the soil surface</tissue>
    </source>
</reference>
<accession>A0A0A8XQ68</accession>
<name>A0A0A8XQ68_ARUDO</name>
<dbReference type="EMBL" id="GBRH01283200">
    <property type="protein sequence ID" value="JAD14695.1"/>
    <property type="molecule type" value="Transcribed_RNA"/>
</dbReference>
<evidence type="ECO:0000313" key="1">
    <source>
        <dbReference type="EMBL" id="JAD14695.1"/>
    </source>
</evidence>
<organism evidence="1">
    <name type="scientific">Arundo donax</name>
    <name type="common">Giant reed</name>
    <name type="synonym">Donax arundinaceus</name>
    <dbReference type="NCBI Taxonomy" id="35708"/>
    <lineage>
        <taxon>Eukaryota</taxon>
        <taxon>Viridiplantae</taxon>
        <taxon>Streptophyta</taxon>
        <taxon>Embryophyta</taxon>
        <taxon>Tracheophyta</taxon>
        <taxon>Spermatophyta</taxon>
        <taxon>Magnoliopsida</taxon>
        <taxon>Liliopsida</taxon>
        <taxon>Poales</taxon>
        <taxon>Poaceae</taxon>
        <taxon>PACMAD clade</taxon>
        <taxon>Arundinoideae</taxon>
        <taxon>Arundineae</taxon>
        <taxon>Arundo</taxon>
    </lineage>
</organism>
<proteinExistence type="predicted"/>